<dbReference type="Gene3D" id="1.25.40.20">
    <property type="entry name" value="Ankyrin repeat-containing domain"/>
    <property type="match status" value="2"/>
</dbReference>
<dbReference type="EnsemblMetazoa" id="CPIJ019184-RA">
    <property type="protein sequence ID" value="CPIJ019184-PA"/>
    <property type="gene ID" value="CPIJ019184"/>
</dbReference>
<reference evidence="5" key="2">
    <citation type="submission" date="2021-02" db="UniProtKB">
        <authorList>
            <consortium name="EnsemblMetazoa"/>
        </authorList>
    </citation>
    <scope>IDENTIFICATION</scope>
    <source>
        <strain evidence="5">JHB</strain>
    </source>
</reference>
<dbReference type="PANTHER" id="PTHR24171">
    <property type="entry name" value="ANKYRIN REPEAT DOMAIN-CONTAINING PROTEIN 39-RELATED"/>
    <property type="match status" value="1"/>
</dbReference>
<dbReference type="InterPro" id="IPR002110">
    <property type="entry name" value="Ankyrin_rpt"/>
</dbReference>
<reference evidence="4" key="1">
    <citation type="submission" date="2007-03" db="EMBL/GenBank/DDBJ databases">
        <title>Annotation of Culex pipiens quinquefasciatus.</title>
        <authorList>
            <consortium name="The Broad Institute Genome Sequencing Platform"/>
            <person name="Atkinson P.W."/>
            <person name="Hemingway J."/>
            <person name="Christensen B.M."/>
            <person name="Higgs S."/>
            <person name="Kodira C."/>
            <person name="Hannick L."/>
            <person name="Megy K."/>
            <person name="O'Leary S."/>
            <person name="Pearson M."/>
            <person name="Haas B.J."/>
            <person name="Mauceli E."/>
            <person name="Wortman J.R."/>
            <person name="Lee N.H."/>
            <person name="Guigo R."/>
            <person name="Stanke M."/>
            <person name="Alvarado L."/>
            <person name="Amedeo P."/>
            <person name="Antoine C.H."/>
            <person name="Arensburger P."/>
            <person name="Bidwell S.L."/>
            <person name="Crawford M."/>
            <person name="Camaro F."/>
            <person name="Devon K."/>
            <person name="Engels R."/>
            <person name="Hammond M."/>
            <person name="Howarth C."/>
            <person name="Koehrsen M."/>
            <person name="Lawson D."/>
            <person name="Montgomery P."/>
            <person name="Nene V."/>
            <person name="Nusbaum C."/>
            <person name="Puiu D."/>
            <person name="Romero-Severson J."/>
            <person name="Severson D.W."/>
            <person name="Shumway M."/>
            <person name="Sisk P."/>
            <person name="Stolte C."/>
            <person name="Zeng Q."/>
            <person name="Eisenstadt E."/>
            <person name="Fraser-Liggett C."/>
            <person name="Strausberg R."/>
            <person name="Galagan J."/>
            <person name="Birren B."/>
            <person name="Collins F.H."/>
        </authorList>
    </citation>
    <scope>NUCLEOTIDE SEQUENCE [LARGE SCALE GENOMIC DNA]</scope>
    <source>
        <strain evidence="4">JHB</strain>
    </source>
</reference>
<protein>
    <submittedName>
        <fullName evidence="4 5">Uncharacterized protein</fullName>
    </submittedName>
</protein>
<dbReference type="eggNOG" id="KOG0504">
    <property type="taxonomic scope" value="Eukaryota"/>
</dbReference>
<dbReference type="OrthoDB" id="439236at2759"/>
<dbReference type="KEGG" id="cqu:CpipJ_CPIJ019184"/>
<accession>B0XIH9</accession>
<dbReference type="SUPFAM" id="SSF48403">
    <property type="entry name" value="Ankyrin repeat"/>
    <property type="match status" value="1"/>
</dbReference>
<feature type="repeat" description="ANK" evidence="3">
    <location>
        <begin position="27"/>
        <end position="59"/>
    </location>
</feature>
<evidence type="ECO:0000256" key="3">
    <source>
        <dbReference type="PROSITE-ProRule" id="PRU00023"/>
    </source>
</evidence>
<sequence>MSFVDRASTPPTTQFYHCTPQYGPHRYSADTLHYAAAEGNVETVHELLAKGVNVYRTARDGETALHVAIANGQRDIYDALVGVYERDYGVVERSLREKYGWSGEDRFWLKERIAVATTEEQSERAVGLGDCDGLAKLEEFEVRMILLKIVGETPRVVVLRVGDINRKSVDNLLGYLSPNGFLTWGSSEVNGKCWALLELAVSCGDVQLVRRLIASGADPAQRGSAMNTPLMEACKKNNMTMIKLFFEDYGDQLDPTATNRVGESALAFVLQHGDAESFGYVLNKVIAYRKCNYHESDSEAFNKCFRYDNPSWPEVSIWSMVGDHLKTSDLVPYLERFEYDVSFRAGFTIMLMDMITRHAARNFYQSEIRKKPELLELTDQEGCNVVHCLMWSNELTFLRELYGSRGEQCRILFENEKGAVITVASVLSHENNDVLRFMFEHHLEYIRSIADMVMDSFFEEDLLPEKLFDEPLHIWVEHLPEMESRVTELENKVAERELEMMQEDWNFNQQFM</sequence>
<dbReference type="Proteomes" id="UP000002320">
    <property type="component" value="Unassembled WGS sequence"/>
</dbReference>
<dbReference type="EMBL" id="DS233309">
    <property type="protein sequence ID" value="EDS29283.1"/>
    <property type="molecule type" value="Genomic_DNA"/>
</dbReference>
<gene>
    <name evidence="5" type="primary">6053344</name>
    <name evidence="4" type="ORF">CpipJ_CPIJ019184</name>
</gene>
<dbReference type="Pfam" id="PF12796">
    <property type="entry name" value="Ank_2"/>
    <property type="match status" value="1"/>
</dbReference>
<evidence type="ECO:0000313" key="6">
    <source>
        <dbReference type="Proteomes" id="UP000002320"/>
    </source>
</evidence>
<dbReference type="SMART" id="SM00248">
    <property type="entry name" value="ANK"/>
    <property type="match status" value="5"/>
</dbReference>
<proteinExistence type="predicted"/>
<dbReference type="InterPro" id="IPR036770">
    <property type="entry name" value="Ankyrin_rpt-contain_sf"/>
</dbReference>
<dbReference type="PROSITE" id="PS50088">
    <property type="entry name" value="ANK_REPEAT"/>
    <property type="match status" value="2"/>
</dbReference>
<evidence type="ECO:0000256" key="2">
    <source>
        <dbReference type="ARBA" id="ARBA00023043"/>
    </source>
</evidence>
<dbReference type="PROSITE" id="PS50297">
    <property type="entry name" value="ANK_REP_REGION"/>
    <property type="match status" value="2"/>
</dbReference>
<dbReference type="HOGENOM" id="CLU_532379_0_0_1"/>
<evidence type="ECO:0000256" key="1">
    <source>
        <dbReference type="ARBA" id="ARBA00022737"/>
    </source>
</evidence>
<dbReference type="STRING" id="7176.B0XIH9"/>
<keyword evidence="1" id="KW-0677">Repeat</keyword>
<dbReference type="Pfam" id="PF13637">
    <property type="entry name" value="Ank_4"/>
    <property type="match status" value="1"/>
</dbReference>
<feature type="repeat" description="ANK" evidence="3">
    <location>
        <begin position="60"/>
        <end position="81"/>
    </location>
</feature>
<evidence type="ECO:0000313" key="5">
    <source>
        <dbReference type="EnsemblMetazoa" id="CPIJ019184-PA"/>
    </source>
</evidence>
<name>B0XIH9_CULQU</name>
<dbReference type="VEuPathDB" id="VectorBase:CPIJ019184"/>
<dbReference type="VEuPathDB" id="VectorBase:CQUJHB015176"/>
<organism>
    <name type="scientific">Culex quinquefasciatus</name>
    <name type="common">Southern house mosquito</name>
    <name type="synonym">Culex pungens</name>
    <dbReference type="NCBI Taxonomy" id="7176"/>
    <lineage>
        <taxon>Eukaryota</taxon>
        <taxon>Metazoa</taxon>
        <taxon>Ecdysozoa</taxon>
        <taxon>Arthropoda</taxon>
        <taxon>Hexapoda</taxon>
        <taxon>Insecta</taxon>
        <taxon>Pterygota</taxon>
        <taxon>Neoptera</taxon>
        <taxon>Endopterygota</taxon>
        <taxon>Diptera</taxon>
        <taxon>Nematocera</taxon>
        <taxon>Culicoidea</taxon>
        <taxon>Culicidae</taxon>
        <taxon>Culicinae</taxon>
        <taxon>Culicini</taxon>
        <taxon>Culex</taxon>
        <taxon>Culex</taxon>
    </lineage>
</organism>
<evidence type="ECO:0000313" key="4">
    <source>
        <dbReference type="EMBL" id="EDS29283.1"/>
    </source>
</evidence>
<dbReference type="AlphaFoldDB" id="B0XIH9"/>
<dbReference type="InParanoid" id="B0XIH9"/>
<keyword evidence="6" id="KW-1185">Reference proteome</keyword>
<dbReference type="OMA" id="LMWSNEL"/>
<keyword evidence="2 3" id="KW-0040">ANK repeat</keyword>